<evidence type="ECO:0000313" key="3">
    <source>
        <dbReference type="Proteomes" id="UP000004968"/>
    </source>
</evidence>
<dbReference type="Pfam" id="PF13788">
    <property type="entry name" value="DUF4180"/>
    <property type="match status" value="1"/>
</dbReference>
<feature type="domain" description="DUF4180" evidence="1">
    <location>
        <begin position="23"/>
        <end position="132"/>
    </location>
</feature>
<sequence length="144" mass="16620">MNHHKKSKEREKYGMQTEIIIMNQAKAAVIYSEECILKDVQSALDFMMSMKYETDCDRIALNKKAVAEEFFILSTGLAGEILQKFINYGIKFAVYGDFSRYTSKPLKDFIYESNHGTDVFFTSDREEAVKRLTGYGKPREARSI</sequence>
<name>D3ADL7_9FIRM</name>
<dbReference type="AlphaFoldDB" id="D3ADL7"/>
<comment type="caution">
    <text evidence="2">The sequence shown here is derived from an EMBL/GenBank/DDBJ whole genome shotgun (WGS) entry which is preliminary data.</text>
</comment>
<organism evidence="2 3">
    <name type="scientific">Hungatella hathewayi DSM 13479</name>
    <dbReference type="NCBI Taxonomy" id="566550"/>
    <lineage>
        <taxon>Bacteria</taxon>
        <taxon>Bacillati</taxon>
        <taxon>Bacillota</taxon>
        <taxon>Clostridia</taxon>
        <taxon>Lachnospirales</taxon>
        <taxon>Lachnospiraceae</taxon>
        <taxon>Hungatella</taxon>
    </lineage>
</organism>
<gene>
    <name evidence="2" type="ORF">CLOSTHATH_01695</name>
</gene>
<dbReference type="HOGENOM" id="CLU_151995_0_0_9"/>
<dbReference type="InterPro" id="IPR025438">
    <property type="entry name" value="DUF4180"/>
</dbReference>
<dbReference type="EMBL" id="ACIO01000122">
    <property type="protein sequence ID" value="EFD00092.1"/>
    <property type="molecule type" value="Genomic_DNA"/>
</dbReference>
<evidence type="ECO:0000259" key="1">
    <source>
        <dbReference type="Pfam" id="PF13788"/>
    </source>
</evidence>
<accession>D3ADL7</accession>
<reference evidence="2 3" key="1">
    <citation type="submission" date="2010-01" db="EMBL/GenBank/DDBJ databases">
        <authorList>
            <person name="Weinstock G."/>
            <person name="Sodergren E."/>
            <person name="Clifton S."/>
            <person name="Fulton L."/>
            <person name="Fulton B."/>
            <person name="Courtney L."/>
            <person name="Fronick C."/>
            <person name="Harrison M."/>
            <person name="Strong C."/>
            <person name="Farmer C."/>
            <person name="Delahaunty K."/>
            <person name="Markovic C."/>
            <person name="Hall O."/>
            <person name="Minx P."/>
            <person name="Tomlinson C."/>
            <person name="Mitreva M."/>
            <person name="Nelson J."/>
            <person name="Hou S."/>
            <person name="Wollam A."/>
            <person name="Pepin K.H."/>
            <person name="Johnson M."/>
            <person name="Bhonagiri V."/>
            <person name="Nash W.E."/>
            <person name="Warren W."/>
            <person name="Chinwalla A."/>
            <person name="Mardis E.R."/>
            <person name="Wilson R.K."/>
        </authorList>
    </citation>
    <scope>NUCLEOTIDE SEQUENCE [LARGE SCALE GENOMIC DNA]</scope>
    <source>
        <strain evidence="2 3">DSM 13479</strain>
    </source>
</reference>
<evidence type="ECO:0000313" key="2">
    <source>
        <dbReference type="EMBL" id="EFD00092.1"/>
    </source>
</evidence>
<protein>
    <recommendedName>
        <fullName evidence="1">DUF4180 domain-containing protein</fullName>
    </recommendedName>
</protein>
<proteinExistence type="predicted"/>
<dbReference type="Proteomes" id="UP000004968">
    <property type="component" value="Unassembled WGS sequence"/>
</dbReference>